<organism evidence="1 2">
    <name type="scientific">Hypoxylon rubiginosum</name>
    <dbReference type="NCBI Taxonomy" id="110542"/>
    <lineage>
        <taxon>Eukaryota</taxon>
        <taxon>Fungi</taxon>
        <taxon>Dikarya</taxon>
        <taxon>Ascomycota</taxon>
        <taxon>Pezizomycotina</taxon>
        <taxon>Sordariomycetes</taxon>
        <taxon>Xylariomycetidae</taxon>
        <taxon>Xylariales</taxon>
        <taxon>Hypoxylaceae</taxon>
        <taxon>Hypoxylon</taxon>
    </lineage>
</organism>
<protein>
    <submittedName>
        <fullName evidence="1">Uncharacterized protein</fullName>
    </submittedName>
</protein>
<gene>
    <name evidence="1" type="ORF">F4820DRAFT_157814</name>
</gene>
<sequence length="180" mass="20353">MASLLYLPQSISLPHTTHPKNPADNLVLRMVDVGHRRRGSTHGPCCQCLVLRTADQTLPQWDTERRCIGWKLPVCIALSTAKRRYCRGGNQKFTTTGLRISNLATDGIISPMWVSELAQRFFGSWIRLMLVLMCVLICVSRGLTSGFAMHQYQLIIHEIKFITRTWEKGLKGENTVAKLS</sequence>
<comment type="caution">
    <text evidence="1">The sequence shown here is derived from an EMBL/GenBank/DDBJ whole genome shotgun (WGS) entry which is preliminary data.</text>
</comment>
<dbReference type="EMBL" id="MU393627">
    <property type="protein sequence ID" value="KAI4859542.1"/>
    <property type="molecule type" value="Genomic_DNA"/>
</dbReference>
<evidence type="ECO:0000313" key="1">
    <source>
        <dbReference type="EMBL" id="KAI4859542.1"/>
    </source>
</evidence>
<evidence type="ECO:0000313" key="2">
    <source>
        <dbReference type="Proteomes" id="UP001497700"/>
    </source>
</evidence>
<reference evidence="1 2" key="1">
    <citation type="journal article" date="2022" name="New Phytol.">
        <title>Ecological generalism drives hyperdiversity of secondary metabolite gene clusters in xylarialean endophytes.</title>
        <authorList>
            <person name="Franco M.E.E."/>
            <person name="Wisecaver J.H."/>
            <person name="Arnold A.E."/>
            <person name="Ju Y.M."/>
            <person name="Slot J.C."/>
            <person name="Ahrendt S."/>
            <person name="Moore L.P."/>
            <person name="Eastman K.E."/>
            <person name="Scott K."/>
            <person name="Konkel Z."/>
            <person name="Mondo S.J."/>
            <person name="Kuo A."/>
            <person name="Hayes R.D."/>
            <person name="Haridas S."/>
            <person name="Andreopoulos B."/>
            <person name="Riley R."/>
            <person name="LaButti K."/>
            <person name="Pangilinan J."/>
            <person name="Lipzen A."/>
            <person name="Amirebrahimi M."/>
            <person name="Yan J."/>
            <person name="Adam C."/>
            <person name="Keymanesh K."/>
            <person name="Ng V."/>
            <person name="Louie K."/>
            <person name="Northen T."/>
            <person name="Drula E."/>
            <person name="Henrissat B."/>
            <person name="Hsieh H.M."/>
            <person name="Youens-Clark K."/>
            <person name="Lutzoni F."/>
            <person name="Miadlikowska J."/>
            <person name="Eastwood D.C."/>
            <person name="Hamelin R.C."/>
            <person name="Grigoriev I.V."/>
            <person name="U'Ren J.M."/>
        </authorList>
    </citation>
    <scope>NUCLEOTIDE SEQUENCE [LARGE SCALE GENOMIC DNA]</scope>
    <source>
        <strain evidence="1 2">CBS 119005</strain>
    </source>
</reference>
<accession>A0ACB9YK12</accession>
<proteinExistence type="predicted"/>
<dbReference type="Proteomes" id="UP001497700">
    <property type="component" value="Unassembled WGS sequence"/>
</dbReference>
<keyword evidence="2" id="KW-1185">Reference proteome</keyword>
<name>A0ACB9YK12_9PEZI</name>